<reference evidence="10 11" key="1">
    <citation type="submission" date="2015-01" db="EMBL/GenBank/DDBJ databases">
        <title>The Genome Sequence of Exophiala sideris CBS121828.</title>
        <authorList>
            <consortium name="The Broad Institute Genomics Platform"/>
            <person name="Cuomo C."/>
            <person name="de Hoog S."/>
            <person name="Gorbushina A."/>
            <person name="Stielow B."/>
            <person name="Teixiera M."/>
            <person name="Abouelleil A."/>
            <person name="Chapman S.B."/>
            <person name="Priest M."/>
            <person name="Young S.K."/>
            <person name="Wortman J."/>
            <person name="Nusbaum C."/>
            <person name="Birren B."/>
        </authorList>
    </citation>
    <scope>NUCLEOTIDE SEQUENCE [LARGE SCALE GENOMIC DNA]</scope>
    <source>
        <strain evidence="10 11">CBS 121828</strain>
    </source>
</reference>
<evidence type="ECO:0000259" key="8">
    <source>
        <dbReference type="SMART" id="SM00066"/>
    </source>
</evidence>
<feature type="compositionally biased region" description="Basic and acidic residues" evidence="7">
    <location>
        <begin position="60"/>
        <end position="71"/>
    </location>
</feature>
<evidence type="ECO:0000256" key="6">
    <source>
        <dbReference type="ARBA" id="ARBA00023242"/>
    </source>
</evidence>
<dbReference type="CDD" id="cd12148">
    <property type="entry name" value="fungal_TF_MHR"/>
    <property type="match status" value="1"/>
</dbReference>
<name>A0A0D1YZT7_9EURO</name>
<dbReference type="AlphaFoldDB" id="A0A0D1YZT7"/>
<dbReference type="SMART" id="SM00906">
    <property type="entry name" value="Fungal_trans"/>
    <property type="match status" value="1"/>
</dbReference>
<dbReference type="GO" id="GO:0003677">
    <property type="term" value="F:DNA binding"/>
    <property type="evidence" value="ECO:0007669"/>
    <property type="project" value="UniProtKB-KW"/>
</dbReference>
<protein>
    <recommendedName>
        <fullName evidence="12">Zn(2)-C6 fungal-type domain-containing protein</fullName>
    </recommendedName>
</protein>
<dbReference type="InterPro" id="IPR007219">
    <property type="entry name" value="XnlR_reg_dom"/>
</dbReference>
<evidence type="ECO:0000256" key="3">
    <source>
        <dbReference type="ARBA" id="ARBA00023015"/>
    </source>
</evidence>
<proteinExistence type="predicted"/>
<dbReference type="InterPro" id="IPR052073">
    <property type="entry name" value="Amide_Lactam_Regulators"/>
</dbReference>
<organism evidence="10 11">
    <name type="scientific">Exophiala sideris</name>
    <dbReference type="NCBI Taxonomy" id="1016849"/>
    <lineage>
        <taxon>Eukaryota</taxon>
        <taxon>Fungi</taxon>
        <taxon>Dikarya</taxon>
        <taxon>Ascomycota</taxon>
        <taxon>Pezizomycotina</taxon>
        <taxon>Eurotiomycetes</taxon>
        <taxon>Chaetothyriomycetidae</taxon>
        <taxon>Chaetothyriales</taxon>
        <taxon>Herpotrichiellaceae</taxon>
        <taxon>Exophiala</taxon>
    </lineage>
</organism>
<keyword evidence="3" id="KW-0805">Transcription regulation</keyword>
<feature type="domain" description="Xylanolytic transcriptional activator regulatory" evidence="9">
    <location>
        <begin position="307"/>
        <end position="381"/>
    </location>
</feature>
<dbReference type="EMBL" id="KN846953">
    <property type="protein sequence ID" value="KIV80268.1"/>
    <property type="molecule type" value="Genomic_DNA"/>
</dbReference>
<dbReference type="STRING" id="1016849.A0A0D1YZT7"/>
<sequence>MSNPAWVDYSAQRQKRKRAALACEVCHSKKIRCDLQTRSTQGRFDVNTCTNCALSAKECHVRQPKRDKIRQGTDGGRNHPLTPPGDSSATSSNVLDPIMVPGGSPELLDMDLSALTTNAGVTAPQREALLPLPPTDGGSMLQRPNPMPSQTASISMNDISPSTRSDRHPVDPGFLHIYGPENESDARNQVISSKKQPNFLDVSQPDLQQSFTETYFEYCYPWCPILDKSSLASDLAQSPLLDNALALVGSHVQPPMIPHAGPESYYDRARRRFYDDEEADLITSLKAVLLFYWWAPRSPTMVHRHSSWWWTSVVIRHCQQAGFSHESESDTTDPQRNLGIRRRIWWTAFARERLTSICQGKPCIIDPEDCNIPEPSLDDFPPDLQDKSKAEVFIYWVRLCAIIGRVAKYLSRSSSDSSSNSFPVHLGKELIEWVRSLPSHLQLPIGASYTANFNRDAHQLHLPYLTIIIVLYLKRSPQSSLPHALPPSILAATCLARIMKDILVRGGTRYLMAISCWYSGMAFIALLQASVNEDLKPGADADLDILTLAIKQLKTMWGTANVFDQGFERLRANAKSSQSDDFLASLTSNDASGQNLNSVDTDMHNGVDWLDYFPFVSAQTSPVADKLLAQQSMQVFPFDSFFDTSLLNFQDVFEGFDSWNDKNLF</sequence>
<dbReference type="Pfam" id="PF04082">
    <property type="entry name" value="Fungal_trans"/>
    <property type="match status" value="1"/>
</dbReference>
<dbReference type="GO" id="GO:0006351">
    <property type="term" value="P:DNA-templated transcription"/>
    <property type="evidence" value="ECO:0007669"/>
    <property type="project" value="InterPro"/>
</dbReference>
<dbReference type="PANTHER" id="PTHR47171">
    <property type="entry name" value="FARA-RELATED"/>
    <property type="match status" value="1"/>
</dbReference>
<evidence type="ECO:0000256" key="1">
    <source>
        <dbReference type="ARBA" id="ARBA00022723"/>
    </source>
</evidence>
<feature type="compositionally biased region" description="Polar residues" evidence="7">
    <location>
        <begin position="85"/>
        <end position="94"/>
    </location>
</feature>
<dbReference type="GO" id="GO:0000981">
    <property type="term" value="F:DNA-binding transcription factor activity, RNA polymerase II-specific"/>
    <property type="evidence" value="ECO:0007669"/>
    <property type="project" value="InterPro"/>
</dbReference>
<keyword evidence="5" id="KW-0804">Transcription</keyword>
<evidence type="ECO:0000256" key="5">
    <source>
        <dbReference type="ARBA" id="ARBA00023163"/>
    </source>
</evidence>
<dbReference type="GO" id="GO:0008270">
    <property type="term" value="F:zinc ion binding"/>
    <property type="evidence" value="ECO:0007669"/>
    <property type="project" value="InterPro"/>
</dbReference>
<dbReference type="Gene3D" id="4.10.240.10">
    <property type="entry name" value="Zn(2)-C6 fungal-type DNA-binding domain"/>
    <property type="match status" value="1"/>
</dbReference>
<evidence type="ECO:0000259" key="9">
    <source>
        <dbReference type="SMART" id="SM00906"/>
    </source>
</evidence>
<dbReference type="SMART" id="SM00066">
    <property type="entry name" value="GAL4"/>
    <property type="match status" value="1"/>
</dbReference>
<dbReference type="OrthoDB" id="39175at2759"/>
<keyword evidence="6" id="KW-0539">Nucleus</keyword>
<evidence type="ECO:0000256" key="4">
    <source>
        <dbReference type="ARBA" id="ARBA00023125"/>
    </source>
</evidence>
<dbReference type="InterPro" id="IPR001138">
    <property type="entry name" value="Zn2Cys6_DnaBD"/>
</dbReference>
<evidence type="ECO:0008006" key="12">
    <source>
        <dbReference type="Google" id="ProtNLM"/>
    </source>
</evidence>
<keyword evidence="2" id="KW-0862">Zinc</keyword>
<evidence type="ECO:0000313" key="10">
    <source>
        <dbReference type="EMBL" id="KIV80268.1"/>
    </source>
</evidence>
<keyword evidence="4" id="KW-0238">DNA-binding</keyword>
<dbReference type="InterPro" id="IPR036864">
    <property type="entry name" value="Zn2-C6_fun-type_DNA-bd_sf"/>
</dbReference>
<accession>A0A0D1YZT7</accession>
<feature type="region of interest" description="Disordered" evidence="7">
    <location>
        <begin position="60"/>
        <end position="102"/>
    </location>
</feature>
<gene>
    <name evidence="10" type="ORF">PV11_07781</name>
</gene>
<evidence type="ECO:0000256" key="7">
    <source>
        <dbReference type="SAM" id="MobiDB-lite"/>
    </source>
</evidence>
<keyword evidence="1" id="KW-0479">Metal-binding</keyword>
<dbReference type="Proteomes" id="UP000053599">
    <property type="component" value="Unassembled WGS sequence"/>
</dbReference>
<dbReference type="HOGENOM" id="CLU_007427_1_0_1"/>
<dbReference type="CDD" id="cd00067">
    <property type="entry name" value="GAL4"/>
    <property type="match status" value="1"/>
</dbReference>
<dbReference type="PANTHER" id="PTHR47171:SF5">
    <property type="entry name" value="ZN(II)2CYS6 TRANSCRIPTION FACTOR (EUROFUNG)"/>
    <property type="match status" value="1"/>
</dbReference>
<evidence type="ECO:0000313" key="11">
    <source>
        <dbReference type="Proteomes" id="UP000053599"/>
    </source>
</evidence>
<evidence type="ECO:0000256" key="2">
    <source>
        <dbReference type="ARBA" id="ARBA00022833"/>
    </source>
</evidence>
<dbReference type="SUPFAM" id="SSF57701">
    <property type="entry name" value="Zn2/Cys6 DNA-binding domain"/>
    <property type="match status" value="1"/>
</dbReference>
<feature type="domain" description="Zn(2)-C6 fungal-type" evidence="8">
    <location>
        <begin position="17"/>
        <end position="70"/>
    </location>
</feature>